<feature type="compositionally biased region" description="Basic residues" evidence="1">
    <location>
        <begin position="166"/>
        <end position="188"/>
    </location>
</feature>
<organism evidence="2 3">
    <name type="scientific">Sclerotinia nivalis</name>
    <dbReference type="NCBI Taxonomy" id="352851"/>
    <lineage>
        <taxon>Eukaryota</taxon>
        <taxon>Fungi</taxon>
        <taxon>Dikarya</taxon>
        <taxon>Ascomycota</taxon>
        <taxon>Pezizomycotina</taxon>
        <taxon>Leotiomycetes</taxon>
        <taxon>Helotiales</taxon>
        <taxon>Sclerotiniaceae</taxon>
        <taxon>Sclerotinia</taxon>
    </lineage>
</organism>
<accession>A0A9X0AT62</accession>
<feature type="compositionally biased region" description="Basic and acidic residues" evidence="1">
    <location>
        <begin position="346"/>
        <end position="358"/>
    </location>
</feature>
<keyword evidence="3" id="KW-1185">Reference proteome</keyword>
<evidence type="ECO:0000256" key="1">
    <source>
        <dbReference type="SAM" id="MobiDB-lite"/>
    </source>
</evidence>
<name>A0A9X0AT62_9HELO</name>
<feature type="compositionally biased region" description="Low complexity" evidence="1">
    <location>
        <begin position="365"/>
        <end position="377"/>
    </location>
</feature>
<evidence type="ECO:0000313" key="2">
    <source>
        <dbReference type="EMBL" id="KAJ8068018.1"/>
    </source>
</evidence>
<dbReference type="OrthoDB" id="3921745at2759"/>
<reference evidence="2" key="1">
    <citation type="submission" date="2022-11" db="EMBL/GenBank/DDBJ databases">
        <title>Genome Resource of Sclerotinia nivalis Strain SnTB1, a Plant Pathogen Isolated from American Ginseng.</title>
        <authorList>
            <person name="Fan S."/>
        </authorList>
    </citation>
    <scope>NUCLEOTIDE SEQUENCE</scope>
    <source>
        <strain evidence="2">SnTB1</strain>
    </source>
</reference>
<protein>
    <submittedName>
        <fullName evidence="2">Uncharacterized protein</fullName>
    </submittedName>
</protein>
<sequence>MTMKMEPSSRKNSAVMEIPSLVNNAEEVVTQKMDILMILNPSEVKVKTEDPADNDSKDSKMDVDIQHEPSHYIQQSTPITGCSLIQYQAQLNSLESENLARLRAARSARTQLPPAPIHRRPLSFNPINAHHRYTNQYSLPSIYSLHDEGYHSLSPVHRHRHDRHRHDRHRHDRHHHDRHHHVHHRHHSQSVSAPNKKKPRSNKAYSIEEVDFIRYYKEDLNKHWPEILSCFKRYFIDRQRDSEQSLSSRFYRDNCFKMYDADGRPMRDENGKIRMISAKVRQRGTPAGREEALPYTLVQKHPERAMRYPWVSEQHKVEARRLADEMTDLERDILYSQRVQQLRKDELERGIAKGRQESANDSMDESSGYEGSSTASSPQITPRSSP</sequence>
<feature type="region of interest" description="Disordered" evidence="1">
    <location>
        <begin position="346"/>
        <end position="386"/>
    </location>
</feature>
<gene>
    <name evidence="2" type="ORF">OCU04_003596</name>
</gene>
<dbReference type="AlphaFoldDB" id="A0A9X0AT62"/>
<dbReference type="Proteomes" id="UP001152300">
    <property type="component" value="Unassembled WGS sequence"/>
</dbReference>
<feature type="region of interest" description="Disordered" evidence="1">
    <location>
        <begin position="166"/>
        <end position="202"/>
    </location>
</feature>
<dbReference type="EMBL" id="JAPEIS010000003">
    <property type="protein sequence ID" value="KAJ8068018.1"/>
    <property type="molecule type" value="Genomic_DNA"/>
</dbReference>
<comment type="caution">
    <text evidence="2">The sequence shown here is derived from an EMBL/GenBank/DDBJ whole genome shotgun (WGS) entry which is preliminary data.</text>
</comment>
<proteinExistence type="predicted"/>
<evidence type="ECO:0000313" key="3">
    <source>
        <dbReference type="Proteomes" id="UP001152300"/>
    </source>
</evidence>